<proteinExistence type="predicted"/>
<accession>A0ACC6KWG8</accession>
<protein>
    <submittedName>
        <fullName evidence="1">RNA polymerase sigma-70 factor (ECF subfamily)</fullName>
    </submittedName>
</protein>
<reference evidence="1" key="1">
    <citation type="submission" date="2023-07" db="EMBL/GenBank/DDBJ databases">
        <title>Sorghum-associated microbial communities from plants grown in Nebraska, USA.</title>
        <authorList>
            <person name="Schachtman D."/>
        </authorList>
    </citation>
    <scope>NUCLEOTIDE SEQUENCE</scope>
    <source>
        <strain evidence="1">2697</strain>
    </source>
</reference>
<sequence>MAAYSTYTDQELLSLLKEEDHIAFNEVHHRYYTELIRYAYHIVDDKEVCSDLVQDVLVWFWEHRQQHQMRSIKGYLIMAVKYQVANYIRKGKVRANYVLSAASVETHTLNEESLELKELKVVIDTLIQQLPDKCGEIFRLSREEQLSNKEIAVKLGISEVTVAVQIKRALDKLRGSLGKMYFWISFFI</sequence>
<name>A0ACC6KWG8_9SPHI</name>
<comment type="caution">
    <text evidence="1">The sequence shown here is derived from an EMBL/GenBank/DDBJ whole genome shotgun (WGS) entry which is preliminary data.</text>
</comment>
<keyword evidence="2" id="KW-1185">Reference proteome</keyword>
<organism evidence="1 2">
    <name type="scientific">Pedobacter africanus</name>
    <dbReference type="NCBI Taxonomy" id="151894"/>
    <lineage>
        <taxon>Bacteria</taxon>
        <taxon>Pseudomonadati</taxon>
        <taxon>Bacteroidota</taxon>
        <taxon>Sphingobacteriia</taxon>
        <taxon>Sphingobacteriales</taxon>
        <taxon>Sphingobacteriaceae</taxon>
        <taxon>Pedobacter</taxon>
    </lineage>
</organism>
<evidence type="ECO:0000313" key="2">
    <source>
        <dbReference type="Proteomes" id="UP001246858"/>
    </source>
</evidence>
<dbReference type="Proteomes" id="UP001246858">
    <property type="component" value="Unassembled WGS sequence"/>
</dbReference>
<dbReference type="EMBL" id="JAVDTF010000001">
    <property type="protein sequence ID" value="MDR6783421.1"/>
    <property type="molecule type" value="Genomic_DNA"/>
</dbReference>
<gene>
    <name evidence="1" type="ORF">J2X78_001973</name>
</gene>
<evidence type="ECO:0000313" key="1">
    <source>
        <dbReference type="EMBL" id="MDR6783421.1"/>
    </source>
</evidence>